<evidence type="ECO:0000313" key="3">
    <source>
        <dbReference type="Proteomes" id="UP000062973"/>
    </source>
</evidence>
<keyword evidence="3" id="KW-1185">Reference proteome</keyword>
<protein>
    <submittedName>
        <fullName evidence="2">Uncharacterized protein</fullName>
    </submittedName>
</protein>
<evidence type="ECO:0000313" key="1">
    <source>
        <dbReference type="EMBL" id="AIJ26356.1"/>
    </source>
</evidence>
<dbReference type="AlphaFoldDB" id="A0A076N6E3"/>
<dbReference type="RefSeq" id="WP_017985191.1">
    <property type="nucleotide sequence ID" value="NZ_AQUL01000001.1"/>
</dbReference>
<proteinExistence type="predicted"/>
<dbReference type="EMBL" id="CP009110">
    <property type="protein sequence ID" value="AIJ26356.1"/>
    <property type="molecule type" value="Genomic_DNA"/>
</dbReference>
<accession>A0A076N6E3</accession>
<dbReference type="KEGG" id="amq:AMETH_6323"/>
<name>A0A076N6E3_AMYME</name>
<evidence type="ECO:0000313" key="2">
    <source>
        <dbReference type="EMBL" id="AIJ26415.1"/>
    </source>
</evidence>
<dbReference type="OrthoDB" id="5193571at2"/>
<dbReference type="PATRIC" id="fig|1068978.7.peg.6729"/>
<sequence length="173" mass="19066">MSWLAGEDVTADRLNADSDKPACTLIMNATLTIADKADTDVTWTTFSENWTSPLGLSMWDPANPTRITIRKDGYYTGGFEIHYSQNANTGGKRVATLTRNNTGVPTNPNSLAYDNQPFNTQGDVTSLKGSFGWRLNNGDILRVSTWQNSLVAQNLVGNTIEGVCKFWVAWEKP</sequence>
<dbReference type="Proteomes" id="UP000062973">
    <property type="component" value="Chromosome"/>
</dbReference>
<dbReference type="EMBL" id="CP009110">
    <property type="protein sequence ID" value="AIJ26415.1"/>
    <property type="molecule type" value="Genomic_DNA"/>
</dbReference>
<dbReference type="HOGENOM" id="CLU_1544444_0_0_11"/>
<organism evidence="2 3">
    <name type="scientific">Amycolatopsis methanolica 239</name>
    <dbReference type="NCBI Taxonomy" id="1068978"/>
    <lineage>
        <taxon>Bacteria</taxon>
        <taxon>Bacillati</taxon>
        <taxon>Actinomycetota</taxon>
        <taxon>Actinomycetes</taxon>
        <taxon>Pseudonocardiales</taxon>
        <taxon>Pseudonocardiaceae</taxon>
        <taxon>Amycolatopsis</taxon>
        <taxon>Amycolatopsis methanolica group</taxon>
    </lineage>
</organism>
<dbReference type="STRING" id="1068978.AMETH_6264"/>
<dbReference type="KEGG" id="amq:AMETH_6264"/>
<reference evidence="2 3" key="1">
    <citation type="submission" date="2014-07" db="EMBL/GenBank/DDBJ databases">
        <title>Whole Genome Sequence of the Amycolatopsis methanolica 239.</title>
        <authorList>
            <person name="Tang B."/>
        </authorList>
    </citation>
    <scope>NUCLEOTIDE SEQUENCE [LARGE SCALE GENOMIC DNA]</scope>
    <source>
        <strain evidence="2 3">239</strain>
    </source>
</reference>
<gene>
    <name evidence="1" type="ORF">AMETH_6264</name>
    <name evidence="2" type="ORF">AMETH_6323</name>
</gene>